<dbReference type="SUPFAM" id="SSF47188">
    <property type="entry name" value="Hemerythrin-like"/>
    <property type="match status" value="1"/>
</dbReference>
<dbReference type="InterPro" id="IPR035938">
    <property type="entry name" value="Hemerythrin-like_sf"/>
</dbReference>
<reference evidence="5" key="1">
    <citation type="submission" date="2019-08" db="EMBL/GenBank/DDBJ databases">
        <authorList>
            <person name="Kucharzyk K."/>
            <person name="Murdoch R.W."/>
            <person name="Higgins S."/>
            <person name="Loffler F."/>
        </authorList>
    </citation>
    <scope>NUCLEOTIDE SEQUENCE</scope>
</reference>
<protein>
    <submittedName>
        <fullName evidence="5">Bacteriohemerythrin</fullName>
    </submittedName>
</protein>
<comment type="similarity">
    <text evidence="1">Belongs to the hemerythrin family.</text>
</comment>
<keyword evidence="2" id="KW-0479">Metal-binding</keyword>
<organism evidence="5">
    <name type="scientific">bioreactor metagenome</name>
    <dbReference type="NCBI Taxonomy" id="1076179"/>
    <lineage>
        <taxon>unclassified sequences</taxon>
        <taxon>metagenomes</taxon>
        <taxon>ecological metagenomes</taxon>
    </lineage>
</organism>
<evidence type="ECO:0000256" key="3">
    <source>
        <dbReference type="ARBA" id="ARBA00023004"/>
    </source>
</evidence>
<dbReference type="InterPro" id="IPR012827">
    <property type="entry name" value="Hemerythrin_metal-bd"/>
</dbReference>
<dbReference type="InterPro" id="IPR050669">
    <property type="entry name" value="Hemerythrin"/>
</dbReference>
<dbReference type="CDD" id="cd12107">
    <property type="entry name" value="Hemerythrin"/>
    <property type="match status" value="1"/>
</dbReference>
<dbReference type="Pfam" id="PF01814">
    <property type="entry name" value="Hemerythrin"/>
    <property type="match status" value="1"/>
</dbReference>
<dbReference type="InterPro" id="IPR012312">
    <property type="entry name" value="Hemerythrin-like"/>
</dbReference>
<dbReference type="Gene3D" id="1.20.120.50">
    <property type="entry name" value="Hemerythrin-like"/>
    <property type="match status" value="1"/>
</dbReference>
<evidence type="ECO:0000313" key="5">
    <source>
        <dbReference type="EMBL" id="MPN49385.1"/>
    </source>
</evidence>
<evidence type="ECO:0000256" key="2">
    <source>
        <dbReference type="ARBA" id="ARBA00022723"/>
    </source>
</evidence>
<name>A0A645IDK9_9ZZZZ</name>
<proteinExistence type="inferred from homology"/>
<gene>
    <name evidence="5" type="ORF">SDC9_197005</name>
</gene>
<accession>A0A645IDK9</accession>
<sequence>MAFNFTPDLYTGNATIDSEHKQLIAAINSLLEACSQGKGRQSLSSTANFLYDYTTKHFADEEKLQLASKYPDYPNHKKYHEGFKKVVQEIVTQLDKEGPTIAMVGKVNTSIGGWFVNHIKVEDVKVAAHIRSTQK</sequence>
<evidence type="ECO:0000259" key="4">
    <source>
        <dbReference type="Pfam" id="PF01814"/>
    </source>
</evidence>
<dbReference type="AlphaFoldDB" id="A0A645IDK9"/>
<dbReference type="NCBIfam" id="NF033749">
    <property type="entry name" value="bact_hemeryth"/>
    <property type="match status" value="1"/>
</dbReference>
<feature type="domain" description="Hemerythrin-like" evidence="4">
    <location>
        <begin position="12"/>
        <end position="126"/>
    </location>
</feature>
<keyword evidence="3" id="KW-0408">Iron</keyword>
<comment type="caution">
    <text evidence="5">The sequence shown here is derived from an EMBL/GenBank/DDBJ whole genome shotgun (WGS) entry which is preliminary data.</text>
</comment>
<dbReference type="PANTHER" id="PTHR37164">
    <property type="entry name" value="BACTERIOHEMERYTHRIN"/>
    <property type="match status" value="1"/>
</dbReference>
<dbReference type="PANTHER" id="PTHR37164:SF1">
    <property type="entry name" value="BACTERIOHEMERYTHRIN"/>
    <property type="match status" value="1"/>
</dbReference>
<evidence type="ECO:0000256" key="1">
    <source>
        <dbReference type="ARBA" id="ARBA00010587"/>
    </source>
</evidence>
<dbReference type="GO" id="GO:0046872">
    <property type="term" value="F:metal ion binding"/>
    <property type="evidence" value="ECO:0007669"/>
    <property type="project" value="UniProtKB-KW"/>
</dbReference>
<dbReference type="EMBL" id="VSSQ01112587">
    <property type="protein sequence ID" value="MPN49385.1"/>
    <property type="molecule type" value="Genomic_DNA"/>
</dbReference>
<dbReference type="NCBIfam" id="TIGR02481">
    <property type="entry name" value="hemeryth_dom"/>
    <property type="match status" value="1"/>
</dbReference>